<dbReference type="Proteomes" id="UP001059950">
    <property type="component" value="Chromosome"/>
</dbReference>
<keyword evidence="1" id="KW-0732">Signal</keyword>
<dbReference type="EMBL" id="CP073344">
    <property type="protein sequence ID" value="UTW04803.1"/>
    <property type="molecule type" value="Genomic_DNA"/>
</dbReference>
<evidence type="ECO:0000313" key="3">
    <source>
        <dbReference type="Proteomes" id="UP001059950"/>
    </source>
</evidence>
<name>A0ABY5GZG1_9GAMM</name>
<evidence type="ECO:0000256" key="1">
    <source>
        <dbReference type="SAM" id="SignalP"/>
    </source>
</evidence>
<proteinExistence type="predicted"/>
<reference evidence="2" key="1">
    <citation type="submission" date="2021-04" db="EMBL/GenBank/DDBJ databases">
        <title>Oceanospirillales bacteria with DddD are important DMSP degraders in coastal seawater.</title>
        <authorList>
            <person name="Liu J."/>
        </authorList>
    </citation>
    <scope>NUCLEOTIDE SEQUENCE</scope>
    <source>
        <strain evidence="2">GY6</strain>
    </source>
</reference>
<evidence type="ECO:0000313" key="2">
    <source>
        <dbReference type="EMBL" id="UTW04803.1"/>
    </source>
</evidence>
<protein>
    <recommendedName>
        <fullName evidence="4">Flagellar protein FliL</fullName>
    </recommendedName>
</protein>
<organism evidence="2 3">
    <name type="scientific">Amphritea atlantica</name>
    <dbReference type="NCBI Taxonomy" id="355243"/>
    <lineage>
        <taxon>Bacteria</taxon>
        <taxon>Pseudomonadati</taxon>
        <taxon>Pseudomonadota</taxon>
        <taxon>Gammaproteobacteria</taxon>
        <taxon>Oceanospirillales</taxon>
        <taxon>Oceanospirillaceae</taxon>
        <taxon>Amphritea</taxon>
    </lineage>
</organism>
<evidence type="ECO:0008006" key="4">
    <source>
        <dbReference type="Google" id="ProtNLM"/>
    </source>
</evidence>
<sequence length="144" mass="15962">MNFRVILLATVLFASTPGFAGFSSYESFSSDGGVVAPIVINDQGFFNLAVSVQFVREPYEKSPYESDEYHALISRLSVEWQGLAIQNILDTPPIEPAALSNLKKAIETAINKLIKDTKSKYGIKDSTEVVYSIDNFYLIEAARE</sequence>
<gene>
    <name evidence="2" type="ORF">KDX31_07335</name>
</gene>
<feature type="signal peptide" evidence="1">
    <location>
        <begin position="1"/>
        <end position="20"/>
    </location>
</feature>
<accession>A0ABY5GZG1</accession>
<feature type="chain" id="PRO_5046250388" description="Flagellar protein FliL" evidence="1">
    <location>
        <begin position="21"/>
        <end position="144"/>
    </location>
</feature>
<keyword evidence="3" id="KW-1185">Reference proteome</keyword>